<dbReference type="InterPro" id="IPR036291">
    <property type="entry name" value="NAD(P)-bd_dom_sf"/>
</dbReference>
<evidence type="ECO:0000256" key="1">
    <source>
        <dbReference type="ARBA" id="ARBA00006484"/>
    </source>
</evidence>
<evidence type="ECO:0000313" key="4">
    <source>
        <dbReference type="EMBL" id="RJG20809.1"/>
    </source>
</evidence>
<evidence type="ECO:0000256" key="2">
    <source>
        <dbReference type="ARBA" id="ARBA00023002"/>
    </source>
</evidence>
<dbReference type="AlphaFoldDB" id="A0A418Y4J1"/>
<accession>A0A418Y4J1</accession>
<organism evidence="4 5">
    <name type="scientific">Massilia cavernae</name>
    <dbReference type="NCBI Taxonomy" id="2320864"/>
    <lineage>
        <taxon>Bacteria</taxon>
        <taxon>Pseudomonadati</taxon>
        <taxon>Pseudomonadota</taxon>
        <taxon>Betaproteobacteria</taxon>
        <taxon>Burkholderiales</taxon>
        <taxon>Oxalobacteraceae</taxon>
        <taxon>Telluria group</taxon>
        <taxon>Massilia</taxon>
    </lineage>
</organism>
<gene>
    <name evidence="4" type="ORF">D3872_07830</name>
</gene>
<dbReference type="GO" id="GO:0016491">
    <property type="term" value="F:oxidoreductase activity"/>
    <property type="evidence" value="ECO:0007669"/>
    <property type="project" value="UniProtKB-KW"/>
</dbReference>
<evidence type="ECO:0000256" key="3">
    <source>
        <dbReference type="RuleBase" id="RU000363"/>
    </source>
</evidence>
<dbReference type="SUPFAM" id="SSF51735">
    <property type="entry name" value="NAD(P)-binding Rossmann-fold domains"/>
    <property type="match status" value="1"/>
</dbReference>
<name>A0A418Y4J1_9BURK</name>
<dbReference type="Gene3D" id="3.40.50.720">
    <property type="entry name" value="NAD(P)-binding Rossmann-like Domain"/>
    <property type="match status" value="1"/>
</dbReference>
<dbReference type="Proteomes" id="UP000284006">
    <property type="component" value="Unassembled WGS sequence"/>
</dbReference>
<evidence type="ECO:0000313" key="5">
    <source>
        <dbReference type="Proteomes" id="UP000284006"/>
    </source>
</evidence>
<dbReference type="PANTHER" id="PTHR42879">
    <property type="entry name" value="3-OXOACYL-(ACYL-CARRIER-PROTEIN) REDUCTASE"/>
    <property type="match status" value="1"/>
</dbReference>
<proteinExistence type="inferred from homology"/>
<sequence>MNTASQPLFDLSGRVALVTGSGQGMGLGIVRALATQGARVIINDYYADRAETSAQALRAEGFQVCAAPGDITKPEVRQQIIDVARKEFGNIDILVHNAGVPPGMPDSLRKFRDLEDKDFEVQLDLNLRAVLGLTRLVLDGMCERKFGRVVIISSESWRVGLSYGLSNYAAAKAAALGFMRQLAHEVGRSGVTANALSLGCMNNFGYDEVAKAQTAVGRAGTPDDVGAAVAYLASSEASWMTGQVLALNGGSVTA</sequence>
<dbReference type="OrthoDB" id="9802564at2"/>
<dbReference type="EMBL" id="QYUP01000078">
    <property type="protein sequence ID" value="RJG20809.1"/>
    <property type="molecule type" value="Genomic_DNA"/>
</dbReference>
<comment type="caution">
    <text evidence="4">The sequence shown here is derived from an EMBL/GenBank/DDBJ whole genome shotgun (WGS) entry which is preliminary data.</text>
</comment>
<comment type="similarity">
    <text evidence="1 3">Belongs to the short-chain dehydrogenases/reductases (SDR) family.</text>
</comment>
<dbReference type="RefSeq" id="WP_119810252.1">
    <property type="nucleotide sequence ID" value="NZ_QYUP01000078.1"/>
</dbReference>
<dbReference type="PRINTS" id="PR00081">
    <property type="entry name" value="GDHRDH"/>
</dbReference>
<protein>
    <submittedName>
        <fullName evidence="4">SDR family oxidoreductase</fullName>
    </submittedName>
</protein>
<reference evidence="4 5" key="1">
    <citation type="submission" date="2018-09" db="EMBL/GenBank/DDBJ databases">
        <authorList>
            <person name="Zhu H."/>
        </authorList>
    </citation>
    <scope>NUCLEOTIDE SEQUENCE [LARGE SCALE GENOMIC DNA]</scope>
    <source>
        <strain evidence="4 5">K1S02-61</strain>
    </source>
</reference>
<dbReference type="InterPro" id="IPR002347">
    <property type="entry name" value="SDR_fam"/>
</dbReference>
<keyword evidence="5" id="KW-1185">Reference proteome</keyword>
<dbReference type="PRINTS" id="PR00080">
    <property type="entry name" value="SDRFAMILY"/>
</dbReference>
<dbReference type="InterPro" id="IPR050259">
    <property type="entry name" value="SDR"/>
</dbReference>
<keyword evidence="2" id="KW-0560">Oxidoreductase</keyword>
<dbReference type="FunFam" id="3.40.50.720:FF:000173">
    <property type="entry name" value="3-oxoacyl-[acyl-carrier protein] reductase"/>
    <property type="match status" value="1"/>
</dbReference>
<dbReference type="Pfam" id="PF00106">
    <property type="entry name" value="adh_short"/>
    <property type="match status" value="1"/>
</dbReference>